<reference evidence="2" key="1">
    <citation type="submission" date="2013-03" db="EMBL/GenBank/DDBJ databases">
        <title>The Genome Sequence of Anopheles dirus WRAIR2.</title>
        <authorList>
            <consortium name="The Broad Institute Genomics Platform"/>
            <person name="Neafsey D.E."/>
            <person name="Walton C."/>
            <person name="Walker B."/>
            <person name="Young S.K."/>
            <person name="Zeng Q."/>
            <person name="Gargeya S."/>
            <person name="Fitzgerald M."/>
            <person name="Haas B."/>
            <person name="Abouelleil A."/>
            <person name="Allen A.W."/>
            <person name="Alvarado L."/>
            <person name="Arachchi H.M."/>
            <person name="Berlin A.M."/>
            <person name="Chapman S.B."/>
            <person name="Gainer-Dewar J."/>
            <person name="Goldberg J."/>
            <person name="Griggs A."/>
            <person name="Gujja S."/>
            <person name="Hansen M."/>
            <person name="Howarth C."/>
            <person name="Imamovic A."/>
            <person name="Ireland A."/>
            <person name="Larimer J."/>
            <person name="McCowan C."/>
            <person name="Murphy C."/>
            <person name="Pearson M."/>
            <person name="Poon T.W."/>
            <person name="Priest M."/>
            <person name="Roberts A."/>
            <person name="Saif S."/>
            <person name="Shea T."/>
            <person name="Sisk P."/>
            <person name="Sykes S."/>
            <person name="Wortman J."/>
            <person name="Nusbaum C."/>
            <person name="Birren B."/>
        </authorList>
    </citation>
    <scope>NUCLEOTIDE SEQUENCE [LARGE SCALE GENOMIC DNA]</scope>
    <source>
        <strain evidence="2">WRAIR2</strain>
    </source>
</reference>
<dbReference type="Pfam" id="PF03564">
    <property type="entry name" value="DUF1759"/>
    <property type="match status" value="1"/>
</dbReference>
<dbReference type="AlphaFoldDB" id="A0A182NCC2"/>
<dbReference type="Proteomes" id="UP000075884">
    <property type="component" value="Unassembled WGS sequence"/>
</dbReference>
<sequence>MTAQEWRPADHIAARQVWPKKLPSFSGKPRDWPKFYSYFVESTKACALSPAENMARLEECLTGPARDSVEGWLDCPTSVPLVIKTLKRLYGRPSLVVKDLLDKVRRIPAPRPEQLDELITFGLAVLHLCHHFNNADLAQYLSNPELLDDLEISARGDERRYSIAAAHTVDQLSLPNRQINFPSLISSYDYLQDVPVERDEEEVPRILIGLENVDLMTPLETRSGQPGQPIAVKTVLGWAIYGPHQTTTTSRQPMMSNVHCITTTRDEQHPQLPPARQQVNEESDVVLNEMLRQYFTLEEAT</sequence>
<dbReference type="PANTHER" id="PTHR47331:SF1">
    <property type="entry name" value="GAG-LIKE PROTEIN"/>
    <property type="match status" value="1"/>
</dbReference>
<keyword evidence="2" id="KW-1185">Reference proteome</keyword>
<evidence type="ECO:0000313" key="1">
    <source>
        <dbReference type="EnsemblMetazoa" id="ADIR005286-PA"/>
    </source>
</evidence>
<protein>
    <recommendedName>
        <fullName evidence="3">Peptidase aspartic putative domain-containing protein</fullName>
    </recommendedName>
</protein>
<dbReference type="PANTHER" id="PTHR47331">
    <property type="entry name" value="PHD-TYPE DOMAIN-CONTAINING PROTEIN"/>
    <property type="match status" value="1"/>
</dbReference>
<dbReference type="InterPro" id="IPR005312">
    <property type="entry name" value="DUF1759"/>
</dbReference>
<organism evidence="1 2">
    <name type="scientific">Anopheles dirus</name>
    <dbReference type="NCBI Taxonomy" id="7168"/>
    <lineage>
        <taxon>Eukaryota</taxon>
        <taxon>Metazoa</taxon>
        <taxon>Ecdysozoa</taxon>
        <taxon>Arthropoda</taxon>
        <taxon>Hexapoda</taxon>
        <taxon>Insecta</taxon>
        <taxon>Pterygota</taxon>
        <taxon>Neoptera</taxon>
        <taxon>Endopterygota</taxon>
        <taxon>Diptera</taxon>
        <taxon>Nematocera</taxon>
        <taxon>Culicoidea</taxon>
        <taxon>Culicidae</taxon>
        <taxon>Anophelinae</taxon>
        <taxon>Anopheles</taxon>
    </lineage>
</organism>
<name>A0A182NCC2_9DIPT</name>
<dbReference type="VEuPathDB" id="VectorBase:ADIR005286"/>
<reference evidence="1" key="2">
    <citation type="submission" date="2020-05" db="UniProtKB">
        <authorList>
            <consortium name="EnsemblMetazoa"/>
        </authorList>
    </citation>
    <scope>IDENTIFICATION</scope>
    <source>
        <strain evidence="1">WRAIR2</strain>
    </source>
</reference>
<evidence type="ECO:0008006" key="3">
    <source>
        <dbReference type="Google" id="ProtNLM"/>
    </source>
</evidence>
<accession>A0A182NCC2</accession>
<dbReference type="EnsemblMetazoa" id="ADIR005286-RA">
    <property type="protein sequence ID" value="ADIR005286-PA"/>
    <property type="gene ID" value="ADIR005286"/>
</dbReference>
<evidence type="ECO:0000313" key="2">
    <source>
        <dbReference type="Proteomes" id="UP000075884"/>
    </source>
</evidence>
<dbReference type="STRING" id="7168.A0A182NCC2"/>
<proteinExistence type="predicted"/>